<evidence type="ECO:0000256" key="5">
    <source>
        <dbReference type="ARBA" id="ARBA00023002"/>
    </source>
</evidence>
<comment type="function">
    <text evidence="7">Destroys radicals which are normally produced within the cells and which are toxic to biological systems.</text>
</comment>
<evidence type="ECO:0000256" key="2">
    <source>
        <dbReference type="ARBA" id="ARBA00022723"/>
    </source>
</evidence>
<evidence type="ECO:0000313" key="9">
    <source>
        <dbReference type="EMBL" id="OMH80651.1"/>
    </source>
</evidence>
<dbReference type="Gene3D" id="2.60.40.200">
    <property type="entry name" value="Superoxide dismutase, copper/zinc binding domain"/>
    <property type="match status" value="1"/>
</dbReference>
<reference evidence="10" key="1">
    <citation type="submission" date="2017-01" db="EMBL/GenBank/DDBJ databases">
        <authorList>
            <person name="Wang Y."/>
            <person name="White M."/>
            <person name="Kvist S."/>
            <person name="Moncalvo J.-M."/>
        </authorList>
    </citation>
    <scope>NUCLEOTIDE SEQUENCE [LARGE SCALE GENOMIC DNA]</scope>
    <source>
        <strain evidence="10">COL-18-3</strain>
    </source>
</reference>
<keyword evidence="5 7" id="KW-0560">Oxidoreductase</keyword>
<dbReference type="InterPro" id="IPR001424">
    <property type="entry name" value="SOD_Cu_Zn_dom"/>
</dbReference>
<dbReference type="GO" id="GO:0004784">
    <property type="term" value="F:superoxide dismutase activity"/>
    <property type="evidence" value="ECO:0007669"/>
    <property type="project" value="UniProtKB-EC"/>
</dbReference>
<dbReference type="FunFam" id="2.60.40.200:FF:000001">
    <property type="entry name" value="Superoxide dismutase [Cu-Zn]"/>
    <property type="match status" value="1"/>
</dbReference>
<dbReference type="EMBL" id="LSSK01001123">
    <property type="protein sequence ID" value="OMH80651.1"/>
    <property type="molecule type" value="Genomic_DNA"/>
</dbReference>
<keyword evidence="6 7" id="KW-0186">Copper</keyword>
<evidence type="ECO:0000256" key="1">
    <source>
        <dbReference type="ARBA" id="ARBA00010457"/>
    </source>
</evidence>
<dbReference type="InterPro" id="IPR024134">
    <property type="entry name" value="SOD_Cu/Zn_/chaperone"/>
</dbReference>
<dbReference type="EC" id="1.15.1.1" evidence="7"/>
<dbReference type="InterPro" id="IPR018152">
    <property type="entry name" value="SOD_Cu/Zn_BS"/>
</dbReference>
<comment type="catalytic activity">
    <reaction evidence="7">
        <text>2 superoxide + 2 H(+) = H2O2 + O2</text>
        <dbReference type="Rhea" id="RHEA:20696"/>
        <dbReference type="ChEBI" id="CHEBI:15378"/>
        <dbReference type="ChEBI" id="CHEBI:15379"/>
        <dbReference type="ChEBI" id="CHEBI:16240"/>
        <dbReference type="ChEBI" id="CHEBI:18421"/>
        <dbReference type="EC" id="1.15.1.1"/>
    </reaction>
</comment>
<gene>
    <name evidence="9" type="ORF">AX774_g5910</name>
</gene>
<dbReference type="SUPFAM" id="SSF49329">
    <property type="entry name" value="Cu,Zn superoxide dismutase-like"/>
    <property type="match status" value="1"/>
</dbReference>
<dbReference type="Proteomes" id="UP000188320">
    <property type="component" value="Unassembled WGS sequence"/>
</dbReference>
<dbReference type="PRINTS" id="PR00068">
    <property type="entry name" value="CUZNDISMTASE"/>
</dbReference>
<evidence type="ECO:0000256" key="3">
    <source>
        <dbReference type="ARBA" id="ARBA00022833"/>
    </source>
</evidence>
<accession>A0A1R1PI44</accession>
<evidence type="ECO:0000256" key="4">
    <source>
        <dbReference type="ARBA" id="ARBA00022862"/>
    </source>
</evidence>
<comment type="caution">
    <text evidence="9">The sequence shown here is derived from an EMBL/GenBank/DDBJ whole genome shotgun (WGS) entry which is preliminary data.</text>
</comment>
<keyword evidence="10" id="KW-1185">Reference proteome</keyword>
<keyword evidence="2 7" id="KW-0479">Metal-binding</keyword>
<name>A0A1R1PI44_ZANCU</name>
<dbReference type="OrthoDB" id="2015551at2759"/>
<dbReference type="InterPro" id="IPR036423">
    <property type="entry name" value="SOD-like_Cu/Zn_dom_sf"/>
</dbReference>
<keyword evidence="3 7" id="KW-0862">Zinc</keyword>
<comment type="cofactor">
    <cofactor evidence="7">
        <name>Cu cation</name>
        <dbReference type="ChEBI" id="CHEBI:23378"/>
    </cofactor>
    <text evidence="7">Binds 1 copper ion per subunit.</text>
</comment>
<dbReference type="AlphaFoldDB" id="A0A1R1PI44"/>
<dbReference type="Pfam" id="PF00080">
    <property type="entry name" value="Sod_Cu"/>
    <property type="match status" value="1"/>
</dbReference>
<dbReference type="PANTHER" id="PTHR10003">
    <property type="entry name" value="SUPEROXIDE DISMUTASE CU-ZN -RELATED"/>
    <property type="match status" value="1"/>
</dbReference>
<dbReference type="GO" id="GO:0005507">
    <property type="term" value="F:copper ion binding"/>
    <property type="evidence" value="ECO:0007669"/>
    <property type="project" value="InterPro"/>
</dbReference>
<dbReference type="PROSITE" id="PS00087">
    <property type="entry name" value="SOD_CU_ZN_1"/>
    <property type="match status" value="1"/>
</dbReference>
<proteinExistence type="inferred from homology"/>
<dbReference type="PROSITE" id="PS00332">
    <property type="entry name" value="SOD_CU_ZN_2"/>
    <property type="match status" value="1"/>
</dbReference>
<comment type="cofactor">
    <cofactor evidence="7">
        <name>Zn(2+)</name>
        <dbReference type="ChEBI" id="CHEBI:29105"/>
    </cofactor>
    <text evidence="7">Binds 1 zinc ion per subunit.</text>
</comment>
<evidence type="ECO:0000256" key="6">
    <source>
        <dbReference type="ARBA" id="ARBA00023008"/>
    </source>
</evidence>
<evidence type="ECO:0000259" key="8">
    <source>
        <dbReference type="Pfam" id="PF00080"/>
    </source>
</evidence>
<keyword evidence="4" id="KW-0049">Antioxidant</keyword>
<dbReference type="CDD" id="cd00305">
    <property type="entry name" value="Cu-Zn_Superoxide_Dismutase"/>
    <property type="match status" value="1"/>
</dbReference>
<comment type="similarity">
    <text evidence="1 7">Belongs to the Cu-Zn superoxide dismutase family.</text>
</comment>
<feature type="domain" description="Superoxide dismutase copper/zinc binding" evidence="8">
    <location>
        <begin position="14"/>
        <end position="150"/>
    </location>
</feature>
<evidence type="ECO:0000313" key="10">
    <source>
        <dbReference type="Proteomes" id="UP000188320"/>
    </source>
</evidence>
<organism evidence="9 10">
    <name type="scientific">Zancudomyces culisetae</name>
    <name type="common">Gut fungus</name>
    <name type="synonym">Smittium culisetae</name>
    <dbReference type="NCBI Taxonomy" id="1213189"/>
    <lineage>
        <taxon>Eukaryota</taxon>
        <taxon>Fungi</taxon>
        <taxon>Fungi incertae sedis</taxon>
        <taxon>Zoopagomycota</taxon>
        <taxon>Kickxellomycotina</taxon>
        <taxon>Harpellomycetes</taxon>
        <taxon>Harpellales</taxon>
        <taxon>Legeriomycetaceae</taxon>
        <taxon>Zancudomyces</taxon>
    </lineage>
</organism>
<sequence>MVKAVCVLRGDQGVTGVVTIVQESADKPAEITAEINGLKKGDHGFHIHEFGDNTNGCISAGGHFNPFKKTHGAPEDAVRHVGDLGNISSSGEDKAAKLHTTDKMVTLFGANSVVGRSVVVHENVDDLGKGGHELSLVTGNAGGRLACGVIGFSSSV</sequence>
<protein>
    <recommendedName>
        <fullName evidence="7">Superoxide dismutase [Cu-Zn]</fullName>
        <ecNumber evidence="7">1.15.1.1</ecNumber>
    </recommendedName>
</protein>
<evidence type="ECO:0000256" key="7">
    <source>
        <dbReference type="RuleBase" id="RU000393"/>
    </source>
</evidence>